<sequence length="195" mass="21060">MSTAGTAKGLTPPQLTPGARRILETAAELFYSHGIHAVGVDTIAEESGLTKRTLYDRFGSKDALVAAYLQVRHEAWWARLEKRLAALSAESTPGSRALAVFDSYTLDSETTARGCAFVNAAAELPSDHPARGVVRAHKRAVEGLLADILGDSPDPRSLAEHVFLLLEAGIVHRGIDGDDRRLVRARRLVEDLVTP</sequence>
<reference evidence="4 5" key="1">
    <citation type="submission" date="2017-04" db="EMBL/GenBank/DDBJ databases">
        <title>Kefir bacterial isolates.</title>
        <authorList>
            <person name="Kim Y."/>
            <person name="Blasche S."/>
            <person name="Patil K.R."/>
        </authorList>
    </citation>
    <scope>NUCLEOTIDE SEQUENCE [LARGE SCALE GENOMIC DNA]</scope>
    <source>
        <strain evidence="4 5">OG2</strain>
    </source>
</reference>
<dbReference type="InterPro" id="IPR001647">
    <property type="entry name" value="HTH_TetR"/>
</dbReference>
<dbReference type="Pfam" id="PF00440">
    <property type="entry name" value="TetR_N"/>
    <property type="match status" value="1"/>
</dbReference>
<feature type="DNA-binding region" description="H-T-H motif" evidence="2">
    <location>
        <begin position="39"/>
        <end position="58"/>
    </location>
</feature>
<dbReference type="RefSeq" id="WP_095376657.1">
    <property type="nucleotide sequence ID" value="NZ_NCWY01000015.1"/>
</dbReference>
<gene>
    <name evidence="4" type="ORF">B8X04_14520</name>
</gene>
<dbReference type="PANTHER" id="PTHR30055:SF200">
    <property type="entry name" value="HTH-TYPE TRANSCRIPTIONAL REPRESSOR BDCR"/>
    <property type="match status" value="1"/>
</dbReference>
<dbReference type="SUPFAM" id="SSF48498">
    <property type="entry name" value="Tetracyclin repressor-like, C-terminal domain"/>
    <property type="match status" value="1"/>
</dbReference>
<dbReference type="EMBL" id="NCWY01000015">
    <property type="protein sequence ID" value="PAK94024.1"/>
    <property type="molecule type" value="Genomic_DNA"/>
</dbReference>
<feature type="domain" description="HTH tetR-type" evidence="3">
    <location>
        <begin position="16"/>
        <end position="76"/>
    </location>
</feature>
<dbReference type="Proteomes" id="UP000216867">
    <property type="component" value="Unassembled WGS sequence"/>
</dbReference>
<dbReference type="AlphaFoldDB" id="A0A269Z895"/>
<proteinExistence type="predicted"/>
<dbReference type="GO" id="GO:0003700">
    <property type="term" value="F:DNA-binding transcription factor activity"/>
    <property type="evidence" value="ECO:0007669"/>
    <property type="project" value="TreeGrafter"/>
</dbReference>
<comment type="caution">
    <text evidence="4">The sequence shown here is derived from an EMBL/GenBank/DDBJ whole genome shotgun (WGS) entry which is preliminary data.</text>
</comment>
<dbReference type="InterPro" id="IPR036271">
    <property type="entry name" value="Tet_transcr_reg_TetR-rel_C_sf"/>
</dbReference>
<evidence type="ECO:0000259" key="3">
    <source>
        <dbReference type="PROSITE" id="PS50977"/>
    </source>
</evidence>
<evidence type="ECO:0000256" key="1">
    <source>
        <dbReference type="ARBA" id="ARBA00023125"/>
    </source>
</evidence>
<keyword evidence="1 2" id="KW-0238">DNA-binding</keyword>
<dbReference type="Gene3D" id="1.10.357.10">
    <property type="entry name" value="Tetracycline Repressor, domain 2"/>
    <property type="match status" value="1"/>
</dbReference>
<evidence type="ECO:0000313" key="5">
    <source>
        <dbReference type="Proteomes" id="UP000216867"/>
    </source>
</evidence>
<dbReference type="InterPro" id="IPR050109">
    <property type="entry name" value="HTH-type_TetR-like_transc_reg"/>
</dbReference>
<dbReference type="GO" id="GO:0000976">
    <property type="term" value="F:transcription cis-regulatory region binding"/>
    <property type="evidence" value="ECO:0007669"/>
    <property type="project" value="TreeGrafter"/>
</dbReference>
<dbReference type="PANTHER" id="PTHR30055">
    <property type="entry name" value="HTH-TYPE TRANSCRIPTIONAL REGULATOR RUTR"/>
    <property type="match status" value="1"/>
</dbReference>
<name>A0A269Z895_9MICO</name>
<dbReference type="InterPro" id="IPR009057">
    <property type="entry name" value="Homeodomain-like_sf"/>
</dbReference>
<organism evidence="4 5">
    <name type="scientific">Brevibacterium casei</name>
    <dbReference type="NCBI Taxonomy" id="33889"/>
    <lineage>
        <taxon>Bacteria</taxon>
        <taxon>Bacillati</taxon>
        <taxon>Actinomycetota</taxon>
        <taxon>Actinomycetes</taxon>
        <taxon>Micrococcales</taxon>
        <taxon>Brevibacteriaceae</taxon>
        <taxon>Brevibacterium</taxon>
    </lineage>
</organism>
<dbReference type="PRINTS" id="PR00455">
    <property type="entry name" value="HTHTETR"/>
</dbReference>
<accession>A0A269Z895</accession>
<evidence type="ECO:0000256" key="2">
    <source>
        <dbReference type="PROSITE-ProRule" id="PRU00335"/>
    </source>
</evidence>
<protein>
    <submittedName>
        <fullName evidence="4">TetR family transcriptional regulator</fullName>
    </submittedName>
</protein>
<dbReference type="PROSITE" id="PS50977">
    <property type="entry name" value="HTH_TETR_2"/>
    <property type="match status" value="1"/>
</dbReference>
<dbReference type="SUPFAM" id="SSF46689">
    <property type="entry name" value="Homeodomain-like"/>
    <property type="match status" value="1"/>
</dbReference>
<evidence type="ECO:0000313" key="4">
    <source>
        <dbReference type="EMBL" id="PAK94024.1"/>
    </source>
</evidence>